<keyword evidence="2" id="KW-1185">Reference proteome</keyword>
<protein>
    <submittedName>
        <fullName evidence="1">Phosphoprotein</fullName>
    </submittedName>
</protein>
<dbReference type="EMBL" id="KT381973">
    <property type="protein sequence ID" value="ALU34424.1"/>
    <property type="molecule type" value="Viral_cRNA"/>
</dbReference>
<sequence>MSESDLFGDIHENILPADFDLDDDQIDFPTEARGVGSGSRGTGIEVAGEVEGDNDCYVDTEDMYSDVNSALKSLSTKLSDHGIKLRKEWTTMISRRFHVSGPLYPSHLDMFVLGIQAERNVGLNSDLKETAKRVQEEANHMCGERKKMSDSAEKVISDFTKIIRDMQHQILEMSQVTENIKAASREASEIGSISDALELTKPKTVQDLLRDLGFQESSINHPLMRDYIDKVAPASFVERYFKSRDRQDREKVREYILAGVKEHKEAAERAKLSKAKSVLV</sequence>
<name>A0A0U3H0W0_9RHAB</name>
<dbReference type="KEGG" id="vg:37627619"/>
<dbReference type="GeneID" id="37627619"/>
<evidence type="ECO:0000313" key="1">
    <source>
        <dbReference type="EMBL" id="ALU34424.1"/>
    </source>
</evidence>
<proteinExistence type="predicted"/>
<dbReference type="Proteomes" id="UP000096922">
    <property type="component" value="Segment"/>
</dbReference>
<dbReference type="RefSeq" id="YP_009362276.1">
    <property type="nucleotide sequence ID" value="NC_034551.1"/>
</dbReference>
<evidence type="ECO:0000313" key="2">
    <source>
        <dbReference type="Proteomes" id="UP000096922"/>
    </source>
</evidence>
<reference evidence="1 2" key="1">
    <citation type="journal article" date="2016" name="Arch. Virol.">
        <title>Complete genome sequence of Colocasia bobone disease-associated virus, a putative cytorhabdovirus infecting taro.</title>
        <authorList>
            <person name="Higgins C.M."/>
            <person name="Bejerman N."/>
            <person name="Li M."/>
            <person name="James A.P."/>
            <person name="Dietzgen R.G."/>
            <person name="Pearson M.N."/>
            <person name="Revill P.A."/>
            <person name="Harding R.M."/>
        </authorList>
    </citation>
    <scope>NUCLEOTIDE SEQUENCE [LARGE SCALE GENOMIC DNA]</scope>
    <source>
        <strain evidence="1">SI</strain>
    </source>
</reference>
<organism evidence="1 2">
    <name type="scientific">Colocasia bobone disease-associated virus</name>
    <dbReference type="NCBI Taxonomy" id="1775456"/>
    <lineage>
        <taxon>Viruses</taxon>
        <taxon>Riboviria</taxon>
        <taxon>Orthornavirae</taxon>
        <taxon>Negarnaviricota</taxon>
        <taxon>Haploviricotina</taxon>
        <taxon>Monjiviricetes</taxon>
        <taxon>Mononegavirales</taxon>
        <taxon>Rhabdoviridae</taxon>
        <taxon>Betarhabdovirinae</taxon>
        <taxon>Betacytorhabdovirus</taxon>
        <taxon>Betacytorhabdovirus colocasiae</taxon>
        <taxon>Cytorhabdovirus colocasiae</taxon>
    </lineage>
</organism>
<accession>A0A0U3H0W0</accession>